<protein>
    <submittedName>
        <fullName evidence="2">Amyloid fiber anchoring/assembly protein TapA</fullName>
    </submittedName>
</protein>
<evidence type="ECO:0000313" key="2">
    <source>
        <dbReference type="EMBL" id="PWU69294.1"/>
    </source>
</evidence>
<feature type="compositionally biased region" description="Basic and acidic residues" evidence="1">
    <location>
        <begin position="197"/>
        <end position="214"/>
    </location>
</feature>
<dbReference type="GO" id="GO:0097311">
    <property type="term" value="C:bacterial biofilm matrix"/>
    <property type="evidence" value="ECO:0007669"/>
    <property type="project" value="InterPro"/>
</dbReference>
<dbReference type="OrthoDB" id="2707117at2"/>
<dbReference type="EMBL" id="QGTD01000005">
    <property type="protein sequence ID" value="PWU69294.1"/>
    <property type="molecule type" value="Genomic_DNA"/>
</dbReference>
<name>A0A317L212_9BACI</name>
<dbReference type="RefSeq" id="WP_109983552.1">
    <property type="nucleotide sequence ID" value="NZ_QGTD01000005.1"/>
</dbReference>
<dbReference type="AlphaFoldDB" id="A0A317L212"/>
<sequence>MKLFVRYKKLIMLFALLISICLIGLSGLTHLTSVTQSKLIHSTRDSFTVQLGNWWDKSELVITEQSYQMKDACPSVQIHFTVQNQGVSMLESTHYYLYFSENGSPIKNGNLIKEGTISPLASMEEKTLVFPNLQNGHYQLKVNQHPLYQNKKEQQFTKSPVIKAFCELEKGNVNKEQIESTPTKEQTTDHPTQTKTLTEEIKENTEQKIEKTTEENADEIINNEQEITEQEEEVVKDHKDEALNTEEENEDGEKSNEGIEQENKVQENTE</sequence>
<accession>A0A317L212</accession>
<organism evidence="2 3">
    <name type="scientific">Gracilibacillus dipsosauri</name>
    <dbReference type="NCBI Taxonomy" id="178340"/>
    <lineage>
        <taxon>Bacteria</taxon>
        <taxon>Bacillati</taxon>
        <taxon>Bacillota</taxon>
        <taxon>Bacilli</taxon>
        <taxon>Bacillales</taxon>
        <taxon>Bacillaceae</taxon>
        <taxon>Gracilibacillus</taxon>
    </lineage>
</organism>
<comment type="caution">
    <text evidence="2">The sequence shown here is derived from an EMBL/GenBank/DDBJ whole genome shotgun (WGS) entry which is preliminary data.</text>
</comment>
<dbReference type="InterPro" id="IPR023848">
    <property type="entry name" value="TasA"/>
</dbReference>
<evidence type="ECO:0000313" key="3">
    <source>
        <dbReference type="Proteomes" id="UP000245624"/>
    </source>
</evidence>
<dbReference type="NCBIfam" id="TIGR04087">
    <property type="entry name" value="YqxM_for_SipW"/>
    <property type="match status" value="1"/>
</dbReference>
<proteinExistence type="predicted"/>
<evidence type="ECO:0000256" key="1">
    <source>
        <dbReference type="SAM" id="MobiDB-lite"/>
    </source>
</evidence>
<feature type="region of interest" description="Disordered" evidence="1">
    <location>
        <begin position="176"/>
        <end position="270"/>
    </location>
</feature>
<reference evidence="2 3" key="1">
    <citation type="submission" date="2018-05" db="EMBL/GenBank/DDBJ databases">
        <title>Genomic analysis of Gracilibacillus dipsosauri DD1 reveals novel features of a salt-tolerant amylase.</title>
        <authorList>
            <person name="Deutch C.E."/>
            <person name="Yang S."/>
        </authorList>
    </citation>
    <scope>NUCLEOTIDE SEQUENCE [LARGE SCALE GENOMIC DNA]</scope>
    <source>
        <strain evidence="2 3">DD1</strain>
    </source>
</reference>
<dbReference type="Proteomes" id="UP000245624">
    <property type="component" value="Unassembled WGS sequence"/>
</dbReference>
<keyword evidence="3" id="KW-1185">Reference proteome</keyword>
<gene>
    <name evidence="2" type="primary">tapA</name>
    <name evidence="2" type="ORF">DLJ74_04720</name>
</gene>
<feature type="compositionally biased region" description="Basic and acidic residues" evidence="1">
    <location>
        <begin position="252"/>
        <end position="270"/>
    </location>
</feature>
<feature type="compositionally biased region" description="Polar residues" evidence="1">
    <location>
        <begin position="179"/>
        <end position="196"/>
    </location>
</feature>
<feature type="compositionally biased region" description="Basic and acidic residues" evidence="1">
    <location>
        <begin position="233"/>
        <end position="242"/>
    </location>
</feature>